<evidence type="ECO:0000256" key="1">
    <source>
        <dbReference type="ARBA" id="ARBA00022723"/>
    </source>
</evidence>
<dbReference type="Proteomes" id="UP000777438">
    <property type="component" value="Unassembled WGS sequence"/>
</dbReference>
<gene>
    <name evidence="8" type="ORF">B0T10DRAFT_466988</name>
</gene>
<evidence type="ECO:0000313" key="8">
    <source>
        <dbReference type="EMBL" id="KAH6869878.1"/>
    </source>
</evidence>
<name>A0A9P8VSQ4_9HYPO</name>
<evidence type="ECO:0000259" key="7">
    <source>
        <dbReference type="PROSITE" id="PS50157"/>
    </source>
</evidence>
<reference evidence="8 9" key="1">
    <citation type="journal article" date="2021" name="Nat. Commun.">
        <title>Genetic determinants of endophytism in the Arabidopsis root mycobiome.</title>
        <authorList>
            <person name="Mesny F."/>
            <person name="Miyauchi S."/>
            <person name="Thiergart T."/>
            <person name="Pickel B."/>
            <person name="Atanasova L."/>
            <person name="Karlsson M."/>
            <person name="Huettel B."/>
            <person name="Barry K.W."/>
            <person name="Haridas S."/>
            <person name="Chen C."/>
            <person name="Bauer D."/>
            <person name="Andreopoulos W."/>
            <person name="Pangilinan J."/>
            <person name="LaButti K."/>
            <person name="Riley R."/>
            <person name="Lipzen A."/>
            <person name="Clum A."/>
            <person name="Drula E."/>
            <person name="Henrissat B."/>
            <person name="Kohler A."/>
            <person name="Grigoriev I.V."/>
            <person name="Martin F.M."/>
            <person name="Hacquard S."/>
        </authorList>
    </citation>
    <scope>NUCLEOTIDE SEQUENCE [LARGE SCALE GENOMIC DNA]</scope>
    <source>
        <strain evidence="8 9">MPI-CAGE-CH-0241</strain>
    </source>
</reference>
<dbReference type="PROSITE" id="PS50157">
    <property type="entry name" value="ZINC_FINGER_C2H2_2"/>
    <property type="match status" value="1"/>
</dbReference>
<dbReference type="Gene3D" id="3.30.160.60">
    <property type="entry name" value="Classic Zinc Finger"/>
    <property type="match status" value="1"/>
</dbReference>
<dbReference type="FunFam" id="3.30.160.60:FF:000125">
    <property type="entry name" value="Putative zinc finger protein 143"/>
    <property type="match status" value="1"/>
</dbReference>
<evidence type="ECO:0000256" key="2">
    <source>
        <dbReference type="ARBA" id="ARBA00022737"/>
    </source>
</evidence>
<keyword evidence="3 5" id="KW-0863">Zinc-finger</keyword>
<keyword evidence="4" id="KW-0862">Zinc</keyword>
<dbReference type="InterPro" id="IPR013087">
    <property type="entry name" value="Znf_C2H2_type"/>
</dbReference>
<dbReference type="PANTHER" id="PTHR36167">
    <property type="entry name" value="C2H2 FINGER DOMAIN TRANSCRIPTION FACTOR (EUROFUNG)-RELATED"/>
    <property type="match status" value="1"/>
</dbReference>
<dbReference type="GO" id="GO:0000978">
    <property type="term" value="F:RNA polymerase II cis-regulatory region sequence-specific DNA binding"/>
    <property type="evidence" value="ECO:0007669"/>
    <property type="project" value="UniProtKB-ARBA"/>
</dbReference>
<keyword evidence="1" id="KW-0479">Metal-binding</keyword>
<evidence type="ECO:0000256" key="6">
    <source>
        <dbReference type="SAM" id="MobiDB-lite"/>
    </source>
</evidence>
<evidence type="ECO:0000256" key="3">
    <source>
        <dbReference type="ARBA" id="ARBA00022771"/>
    </source>
</evidence>
<dbReference type="PROSITE" id="PS00028">
    <property type="entry name" value="ZINC_FINGER_C2H2_1"/>
    <property type="match status" value="1"/>
</dbReference>
<protein>
    <recommendedName>
        <fullName evidence="7">C2H2-type domain-containing protein</fullName>
    </recommendedName>
</protein>
<dbReference type="PANTHER" id="PTHR36167:SF3">
    <property type="entry name" value="C2H2 FINGER DOMAIN TRANSCRIPTION FACTOR (EUROFUNG)-RELATED"/>
    <property type="match status" value="1"/>
</dbReference>
<dbReference type="GO" id="GO:0008270">
    <property type="term" value="F:zinc ion binding"/>
    <property type="evidence" value="ECO:0007669"/>
    <property type="project" value="UniProtKB-KW"/>
</dbReference>
<keyword evidence="2" id="KW-0677">Repeat</keyword>
<comment type="caution">
    <text evidence="8">The sequence shown here is derived from an EMBL/GenBank/DDBJ whole genome shotgun (WGS) entry which is preliminary data.</text>
</comment>
<dbReference type="AlphaFoldDB" id="A0A9P8VSQ4"/>
<keyword evidence="9" id="KW-1185">Reference proteome</keyword>
<accession>A0A9P8VSQ4</accession>
<sequence>MEHATAARNTVKHEITDLASISHVPNNDAHTDTTQITPFGRDIGQTCSPDSNSYCGVSAHDQNHWLATNQEWQSYQVHESTAVTNPAGLPMTAPSPNYMHGYEPLPVASLSIPHAWCYPNGEMSTLSWPAWGPHYNNNYGCAPFVFSLPVHDQASASVDVQAQPILTFPIAQFLAQRQTKRHRMLHELDRPYQCGWNGCGKSYGTLYHLNTHVAKQSHGQKRDPREFREVRAKSRQRKAEQKALREAEEEHQRQMAVTVALPVAVCTCGVYMKAADGITTPGIAQGSSF</sequence>
<proteinExistence type="predicted"/>
<evidence type="ECO:0000256" key="4">
    <source>
        <dbReference type="ARBA" id="ARBA00022833"/>
    </source>
</evidence>
<dbReference type="GO" id="GO:0000981">
    <property type="term" value="F:DNA-binding transcription factor activity, RNA polymerase II-specific"/>
    <property type="evidence" value="ECO:0007669"/>
    <property type="project" value="UniProtKB-ARBA"/>
</dbReference>
<dbReference type="InterPro" id="IPR039327">
    <property type="entry name" value="CON7-like"/>
</dbReference>
<feature type="compositionally biased region" description="Basic and acidic residues" evidence="6">
    <location>
        <begin position="220"/>
        <end position="249"/>
    </location>
</feature>
<organism evidence="8 9">
    <name type="scientific">Thelonectria olida</name>
    <dbReference type="NCBI Taxonomy" id="1576542"/>
    <lineage>
        <taxon>Eukaryota</taxon>
        <taxon>Fungi</taxon>
        <taxon>Dikarya</taxon>
        <taxon>Ascomycota</taxon>
        <taxon>Pezizomycotina</taxon>
        <taxon>Sordariomycetes</taxon>
        <taxon>Hypocreomycetidae</taxon>
        <taxon>Hypocreales</taxon>
        <taxon>Nectriaceae</taxon>
        <taxon>Thelonectria</taxon>
    </lineage>
</organism>
<dbReference type="OrthoDB" id="1939603at2759"/>
<evidence type="ECO:0000256" key="5">
    <source>
        <dbReference type="PROSITE-ProRule" id="PRU00042"/>
    </source>
</evidence>
<dbReference type="SUPFAM" id="SSF57667">
    <property type="entry name" value="beta-beta-alpha zinc fingers"/>
    <property type="match status" value="1"/>
</dbReference>
<evidence type="ECO:0000313" key="9">
    <source>
        <dbReference type="Proteomes" id="UP000777438"/>
    </source>
</evidence>
<feature type="region of interest" description="Disordered" evidence="6">
    <location>
        <begin position="214"/>
        <end position="249"/>
    </location>
</feature>
<feature type="domain" description="C2H2-type" evidence="7">
    <location>
        <begin position="192"/>
        <end position="223"/>
    </location>
</feature>
<dbReference type="EMBL" id="JAGPYM010000064">
    <property type="protein sequence ID" value="KAH6869878.1"/>
    <property type="molecule type" value="Genomic_DNA"/>
</dbReference>
<dbReference type="InterPro" id="IPR036236">
    <property type="entry name" value="Znf_C2H2_sf"/>
</dbReference>